<dbReference type="GO" id="GO:0005471">
    <property type="term" value="F:ATP:ADP antiporter activity"/>
    <property type="evidence" value="ECO:0007669"/>
    <property type="project" value="UniProtKB-UniRule"/>
</dbReference>
<dbReference type="SUPFAM" id="SSF103506">
    <property type="entry name" value="Mitochondrial carrier"/>
    <property type="match status" value="1"/>
</dbReference>
<feature type="repeat" description="Solcar" evidence="9">
    <location>
        <begin position="183"/>
        <end position="275"/>
    </location>
</feature>
<accession>A0A2N9ENG9</accession>
<evidence type="ECO:0000256" key="11">
    <source>
        <dbReference type="RuleBase" id="RU368008"/>
    </source>
</evidence>
<evidence type="ECO:0000256" key="4">
    <source>
        <dbReference type="ARBA" id="ARBA00022692"/>
    </source>
</evidence>
<dbReference type="InterPro" id="IPR002113">
    <property type="entry name" value="ADT_euk_type"/>
</dbReference>
<dbReference type="PRINTS" id="PR00926">
    <property type="entry name" value="MITOCARRIER"/>
</dbReference>
<dbReference type="InterPro" id="IPR018108">
    <property type="entry name" value="MCP_transmembrane"/>
</dbReference>
<dbReference type="PROSITE" id="PS50920">
    <property type="entry name" value="SOLCAR"/>
    <property type="match status" value="3"/>
</dbReference>
<feature type="repeat" description="Solcar" evidence="9">
    <location>
        <begin position="83"/>
        <end position="171"/>
    </location>
</feature>
<dbReference type="GO" id="GO:0005743">
    <property type="term" value="C:mitochondrial inner membrane"/>
    <property type="evidence" value="ECO:0007669"/>
    <property type="project" value="InterPro"/>
</dbReference>
<evidence type="ECO:0000256" key="6">
    <source>
        <dbReference type="ARBA" id="ARBA00022989"/>
    </source>
</evidence>
<gene>
    <name evidence="12" type="ORF">FSB_LOCUS4217</name>
</gene>
<comment type="caution">
    <text evidence="11">Lacks conserved residue(s) required for the propagation of feature annotation.</text>
</comment>
<keyword evidence="3 10" id="KW-0813">Transport</keyword>
<evidence type="ECO:0000256" key="9">
    <source>
        <dbReference type="PROSITE-ProRule" id="PRU00282"/>
    </source>
</evidence>
<dbReference type="InterPro" id="IPR023395">
    <property type="entry name" value="MCP_dom_sf"/>
</dbReference>
<protein>
    <recommendedName>
        <fullName evidence="11">ADP/ATP translocase</fullName>
    </recommendedName>
    <alternativeName>
        <fullName evidence="11">ADP,ATP carrier protein</fullName>
    </alternativeName>
</protein>
<dbReference type="GO" id="GO:1990544">
    <property type="term" value="P:mitochondrial ATP transmembrane transport"/>
    <property type="evidence" value="ECO:0007669"/>
    <property type="project" value="InterPro"/>
</dbReference>
<proteinExistence type="inferred from homology"/>
<keyword evidence="6 11" id="KW-1133">Transmembrane helix</keyword>
<dbReference type="EMBL" id="OIVN01000213">
    <property type="protein sequence ID" value="SPC76335.1"/>
    <property type="molecule type" value="Genomic_DNA"/>
</dbReference>
<dbReference type="GO" id="GO:0140021">
    <property type="term" value="P:mitochondrial ADP transmembrane transport"/>
    <property type="evidence" value="ECO:0007669"/>
    <property type="project" value="InterPro"/>
</dbReference>
<comment type="subcellular location">
    <subcellularLocation>
        <location evidence="1 11">Membrane</location>
        <topology evidence="1 11">Multi-pass membrane protein</topology>
    </subcellularLocation>
</comment>
<comment type="subunit">
    <text evidence="11">Monomer.</text>
</comment>
<evidence type="ECO:0000256" key="10">
    <source>
        <dbReference type="RuleBase" id="RU000488"/>
    </source>
</evidence>
<evidence type="ECO:0000256" key="3">
    <source>
        <dbReference type="ARBA" id="ARBA00022448"/>
    </source>
</evidence>
<organism evidence="12">
    <name type="scientific">Fagus sylvatica</name>
    <name type="common">Beechnut</name>
    <dbReference type="NCBI Taxonomy" id="28930"/>
    <lineage>
        <taxon>Eukaryota</taxon>
        <taxon>Viridiplantae</taxon>
        <taxon>Streptophyta</taxon>
        <taxon>Embryophyta</taxon>
        <taxon>Tracheophyta</taxon>
        <taxon>Spermatophyta</taxon>
        <taxon>Magnoliopsida</taxon>
        <taxon>eudicotyledons</taxon>
        <taxon>Gunneridae</taxon>
        <taxon>Pentapetalae</taxon>
        <taxon>rosids</taxon>
        <taxon>fabids</taxon>
        <taxon>Fagales</taxon>
        <taxon>Fagaceae</taxon>
        <taxon>Fagus</taxon>
    </lineage>
</organism>
<dbReference type="PANTHER" id="PTHR45635:SF23">
    <property type="entry name" value="ADP_ATP TRANSLOCASE"/>
    <property type="match status" value="1"/>
</dbReference>
<reference evidence="12" key="1">
    <citation type="submission" date="2018-02" db="EMBL/GenBank/DDBJ databases">
        <authorList>
            <person name="Cohen D.B."/>
            <person name="Kent A.D."/>
        </authorList>
    </citation>
    <scope>NUCLEOTIDE SEQUENCE</scope>
</reference>
<evidence type="ECO:0000256" key="1">
    <source>
        <dbReference type="ARBA" id="ARBA00004141"/>
    </source>
</evidence>
<sequence length="412" mass="45540">MHSISATLEVLYWHVGAKVGIFPTVKPGLLTDENLPTAGGYVNGGLHSTLRTAYTGTASYLASPLPPVFVGAPTEKYNYASVSPFLKEGVEAFCLTAVAPIQRVKLLIQCQDEMIKSGRLSKPYKGIVDCFARTISNEGFLSLWRGNIPNVINFFSNKVISVGLTTYLMTLSNYKKDKDARWKSFFKSFAAGCFVVVATQFVVYPLDYARTRLANDIKTSNKIEERQFNGLMDVYRKTLRSDGIAGLYRGCPIFCVRSILQQGLYVVMHAFFKPNVLLSLVRLQDNILARIVMDGGTAVCRNVATYPLDTVDRRMMMTSGEVRKYRSSIHAFSEIIKNEGVESLYKGAGASILQMLAICAILFVGSGAWKSYVSTKKNKSAADGVSKKKNESAGDYQSTSIITTKWRSGRKD</sequence>
<comment type="function">
    <text evidence="11">Catalyzes the exchange of ADP and ATP across the membrane.</text>
</comment>
<evidence type="ECO:0000256" key="2">
    <source>
        <dbReference type="ARBA" id="ARBA00006375"/>
    </source>
</evidence>
<feature type="transmembrane region" description="Helical" evidence="11">
    <location>
        <begin position="185"/>
        <end position="206"/>
    </location>
</feature>
<dbReference type="AlphaFoldDB" id="A0A2N9ENG9"/>
<evidence type="ECO:0000256" key="5">
    <source>
        <dbReference type="ARBA" id="ARBA00022737"/>
    </source>
</evidence>
<keyword evidence="7 9" id="KW-0472">Membrane</keyword>
<evidence type="ECO:0000256" key="8">
    <source>
        <dbReference type="ARBA" id="ARBA00024143"/>
    </source>
</evidence>
<dbReference type="PANTHER" id="PTHR45635">
    <property type="entry name" value="ADP,ATP CARRIER PROTEIN 1-RELATED-RELATED"/>
    <property type="match status" value="1"/>
</dbReference>
<feature type="repeat" description="Solcar" evidence="9">
    <location>
        <begin position="285"/>
        <end position="372"/>
    </location>
</feature>
<dbReference type="Gene3D" id="1.50.40.10">
    <property type="entry name" value="Mitochondrial carrier domain"/>
    <property type="match status" value="1"/>
</dbReference>
<evidence type="ECO:0000313" key="12">
    <source>
        <dbReference type="EMBL" id="SPC76335.1"/>
    </source>
</evidence>
<comment type="catalytic activity">
    <reaction evidence="8">
        <text>ADP(in) + ATP(out) = ADP(out) + ATP(in)</text>
        <dbReference type="Rhea" id="RHEA:34999"/>
        <dbReference type="ChEBI" id="CHEBI:30616"/>
        <dbReference type="ChEBI" id="CHEBI:456216"/>
    </reaction>
    <physiologicalReaction direction="left-to-right" evidence="8">
        <dbReference type="Rhea" id="RHEA:35000"/>
    </physiologicalReaction>
</comment>
<name>A0A2N9ENG9_FAGSY</name>
<evidence type="ECO:0000256" key="7">
    <source>
        <dbReference type="ARBA" id="ARBA00023136"/>
    </source>
</evidence>
<dbReference type="InterPro" id="IPR002067">
    <property type="entry name" value="MCP"/>
</dbReference>
<keyword evidence="5" id="KW-0677">Repeat</keyword>
<feature type="transmembrane region" description="Helical" evidence="11">
    <location>
        <begin position="348"/>
        <end position="369"/>
    </location>
</feature>
<dbReference type="Pfam" id="PF00153">
    <property type="entry name" value="Mito_carr"/>
    <property type="match status" value="3"/>
</dbReference>
<comment type="similarity">
    <text evidence="2 10">Belongs to the mitochondrial carrier (TC 2.A.29) family.</text>
</comment>
<keyword evidence="4 9" id="KW-0812">Transmembrane</keyword>